<dbReference type="GeneID" id="70190086"/>
<proteinExistence type="predicted"/>
<name>A0A9P8XWD5_9PEZI</name>
<evidence type="ECO:0008006" key="4">
    <source>
        <dbReference type="Google" id="ProtNLM"/>
    </source>
</evidence>
<accession>A0A9P8XWD5</accession>
<reference evidence="2" key="1">
    <citation type="journal article" date="2021" name="Nat. Commun.">
        <title>Genetic determinants of endophytism in the Arabidopsis root mycobiome.</title>
        <authorList>
            <person name="Mesny F."/>
            <person name="Miyauchi S."/>
            <person name="Thiergart T."/>
            <person name="Pickel B."/>
            <person name="Atanasova L."/>
            <person name="Karlsson M."/>
            <person name="Huettel B."/>
            <person name="Barry K.W."/>
            <person name="Haridas S."/>
            <person name="Chen C."/>
            <person name="Bauer D."/>
            <person name="Andreopoulos W."/>
            <person name="Pangilinan J."/>
            <person name="LaButti K."/>
            <person name="Riley R."/>
            <person name="Lipzen A."/>
            <person name="Clum A."/>
            <person name="Drula E."/>
            <person name="Henrissat B."/>
            <person name="Kohler A."/>
            <person name="Grigoriev I.V."/>
            <person name="Martin F.M."/>
            <person name="Hacquard S."/>
        </authorList>
    </citation>
    <scope>NUCLEOTIDE SEQUENCE</scope>
    <source>
        <strain evidence="2">MPI-CAGE-CH-0230</strain>
    </source>
</reference>
<comment type="caution">
    <text evidence="2">The sequence shown here is derived from an EMBL/GenBank/DDBJ whole genome shotgun (WGS) entry which is preliminary data.</text>
</comment>
<keyword evidence="3" id="KW-1185">Reference proteome</keyword>
<dbReference type="EMBL" id="JAGTJQ010000010">
    <property type="protein sequence ID" value="KAH7021408.1"/>
    <property type="molecule type" value="Genomic_DNA"/>
</dbReference>
<organism evidence="2 3">
    <name type="scientific">Microdochium trichocladiopsis</name>
    <dbReference type="NCBI Taxonomy" id="1682393"/>
    <lineage>
        <taxon>Eukaryota</taxon>
        <taxon>Fungi</taxon>
        <taxon>Dikarya</taxon>
        <taxon>Ascomycota</taxon>
        <taxon>Pezizomycotina</taxon>
        <taxon>Sordariomycetes</taxon>
        <taxon>Xylariomycetidae</taxon>
        <taxon>Xylariales</taxon>
        <taxon>Microdochiaceae</taxon>
        <taxon>Microdochium</taxon>
    </lineage>
</organism>
<dbReference type="Pfam" id="PF11905">
    <property type="entry name" value="DUF3425"/>
    <property type="match status" value="1"/>
</dbReference>
<dbReference type="AlphaFoldDB" id="A0A9P8XWD5"/>
<protein>
    <recommendedName>
        <fullName evidence="4">BZIP domain-containing protein</fullName>
    </recommendedName>
</protein>
<evidence type="ECO:0000313" key="2">
    <source>
        <dbReference type="EMBL" id="KAH7021408.1"/>
    </source>
</evidence>
<dbReference type="OrthoDB" id="2245989at2759"/>
<dbReference type="Proteomes" id="UP000756346">
    <property type="component" value="Unassembled WGS sequence"/>
</dbReference>
<dbReference type="RefSeq" id="XP_046007609.1">
    <property type="nucleotide sequence ID" value="XM_046160540.1"/>
</dbReference>
<feature type="region of interest" description="Disordered" evidence="1">
    <location>
        <begin position="53"/>
        <end position="80"/>
    </location>
</feature>
<gene>
    <name evidence="2" type="ORF">B0I36DRAFT_377271</name>
</gene>
<evidence type="ECO:0000256" key="1">
    <source>
        <dbReference type="SAM" id="MobiDB-lite"/>
    </source>
</evidence>
<dbReference type="PANTHER" id="PTHR38116">
    <property type="entry name" value="CHROMOSOME 7, WHOLE GENOME SHOTGUN SEQUENCE"/>
    <property type="match status" value="1"/>
</dbReference>
<sequence length="313" mass="35183">MHIQHPNPQGVSCQLARMPQLAEATNNDEDWTGIADAATRRKIQTRLNMRAMRRRKAEQAKLAQQTQQRQRDSPIDDSASQMVPCWDETEQRIVLLPPSTASTLPTKRGLCLPSNMRESKSTITTTATATILLPLSSDHLIPLLQYNVLRGMLTNRAILNRLAGFSGVQNWSCNIDSLGVQPLLSATTTSSPMALPPSLVPTALQRRTPHKDWLDMIPHPRWRDNLLRGLGSFDEGALWSDTIGGLFQGFPHSEVQARGVVAWSPPWHVSGWEVSEGFWRKWAWSFQGCEDVLEATNRWRARRGEEPLVWAIA</sequence>
<dbReference type="PANTHER" id="PTHR38116:SF1">
    <property type="entry name" value="BZIP DOMAIN-CONTAINING PROTEIN"/>
    <property type="match status" value="1"/>
</dbReference>
<evidence type="ECO:0000313" key="3">
    <source>
        <dbReference type="Proteomes" id="UP000756346"/>
    </source>
</evidence>
<dbReference type="InterPro" id="IPR021833">
    <property type="entry name" value="DUF3425"/>
</dbReference>